<accession>A0A6S7JFT6</accession>
<sequence length="245" mass="27352">NNLSNSPKTPTRINLGDMHKFSNKHMMFGSQCDFCKNKIFRGVKCKKCGLKFHRNCCKNGLPMYGCKFVHIARSMERNNKFYGSLPSRVRPKRTFSEPSNINNSVDTPRLPMNTSHGDLFQNAVVHRTRGYNEPPPSLSYAPQLFDSVFPLETGSSSASTPQPSPPPPYMYVPASAPPQGEYDTSDRRVSSRSFRRRKGLGIFNFDNVNIDVDSDTEQAESPLARSDSIQSTQSTATITDTVSNA</sequence>
<dbReference type="Gene3D" id="3.30.60.20">
    <property type="match status" value="1"/>
</dbReference>
<feature type="region of interest" description="Disordered" evidence="1">
    <location>
        <begin position="151"/>
        <end position="193"/>
    </location>
</feature>
<dbReference type="EMBL" id="CACRXK020016117">
    <property type="protein sequence ID" value="CAB4029351.1"/>
    <property type="molecule type" value="Genomic_DNA"/>
</dbReference>
<comment type="caution">
    <text evidence="2">The sequence shown here is derived from an EMBL/GenBank/DDBJ whole genome shotgun (WGS) entry which is preliminary data.</text>
</comment>
<gene>
    <name evidence="2" type="ORF">PACLA_8A039643</name>
</gene>
<dbReference type="InterPro" id="IPR002219">
    <property type="entry name" value="PKC_DAG/PE"/>
</dbReference>
<feature type="compositionally biased region" description="Low complexity" evidence="1">
    <location>
        <begin position="226"/>
        <end position="245"/>
    </location>
</feature>
<feature type="compositionally biased region" description="Polar residues" evidence="1">
    <location>
        <begin position="96"/>
        <end position="112"/>
    </location>
</feature>
<organism evidence="2 3">
    <name type="scientific">Paramuricea clavata</name>
    <name type="common">Red gorgonian</name>
    <name type="synonym">Violescent sea-whip</name>
    <dbReference type="NCBI Taxonomy" id="317549"/>
    <lineage>
        <taxon>Eukaryota</taxon>
        <taxon>Metazoa</taxon>
        <taxon>Cnidaria</taxon>
        <taxon>Anthozoa</taxon>
        <taxon>Octocorallia</taxon>
        <taxon>Malacalcyonacea</taxon>
        <taxon>Plexauridae</taxon>
        <taxon>Paramuricea</taxon>
    </lineage>
</organism>
<dbReference type="InterPro" id="IPR046349">
    <property type="entry name" value="C1-like_sf"/>
</dbReference>
<dbReference type="PROSITE" id="PS00479">
    <property type="entry name" value="ZF_DAG_PE_1"/>
    <property type="match status" value="1"/>
</dbReference>
<reference evidence="2" key="1">
    <citation type="submission" date="2020-04" db="EMBL/GenBank/DDBJ databases">
        <authorList>
            <person name="Alioto T."/>
            <person name="Alioto T."/>
            <person name="Gomez Garrido J."/>
        </authorList>
    </citation>
    <scope>NUCLEOTIDE SEQUENCE</scope>
    <source>
        <strain evidence="2">A484AB</strain>
    </source>
</reference>
<dbReference type="CDD" id="cd20812">
    <property type="entry name" value="C1_KSR"/>
    <property type="match status" value="1"/>
</dbReference>
<dbReference type="Proteomes" id="UP001152795">
    <property type="component" value="Unassembled WGS sequence"/>
</dbReference>
<evidence type="ECO:0000313" key="3">
    <source>
        <dbReference type="Proteomes" id="UP001152795"/>
    </source>
</evidence>
<feature type="non-terminal residue" evidence="2">
    <location>
        <position position="245"/>
    </location>
</feature>
<keyword evidence="2" id="KW-0808">Transferase</keyword>
<feature type="region of interest" description="Disordered" evidence="1">
    <location>
        <begin position="216"/>
        <end position="245"/>
    </location>
</feature>
<dbReference type="GO" id="GO:0016301">
    <property type="term" value="F:kinase activity"/>
    <property type="evidence" value="ECO:0007669"/>
    <property type="project" value="UniProtKB-KW"/>
</dbReference>
<evidence type="ECO:0000313" key="2">
    <source>
        <dbReference type="EMBL" id="CAB4029351.1"/>
    </source>
</evidence>
<feature type="non-terminal residue" evidence="2">
    <location>
        <position position="1"/>
    </location>
</feature>
<protein>
    <submittedName>
        <fullName evidence="2">Kinase suppressor of Ras 1-like isoform X1</fullName>
    </submittedName>
</protein>
<dbReference type="AlphaFoldDB" id="A0A6S7JFT6"/>
<keyword evidence="3" id="KW-1185">Reference proteome</keyword>
<keyword evidence="2" id="KW-0418">Kinase</keyword>
<dbReference type="SUPFAM" id="SSF57889">
    <property type="entry name" value="Cysteine-rich domain"/>
    <property type="match status" value="1"/>
</dbReference>
<proteinExistence type="predicted"/>
<evidence type="ECO:0000256" key="1">
    <source>
        <dbReference type="SAM" id="MobiDB-lite"/>
    </source>
</evidence>
<feature type="region of interest" description="Disordered" evidence="1">
    <location>
        <begin position="92"/>
        <end position="112"/>
    </location>
</feature>
<name>A0A6S7JFT6_PARCT</name>
<dbReference type="PROSITE" id="PS50081">
    <property type="entry name" value="ZF_DAG_PE_2"/>
    <property type="match status" value="1"/>
</dbReference>